<proteinExistence type="predicted"/>
<accession>A0A011URW1</accession>
<evidence type="ECO:0000313" key="2">
    <source>
        <dbReference type="EMBL" id="EXL08608.1"/>
    </source>
</evidence>
<organism evidence="2 3">
    <name type="scientific">Aquamicrobium defluvii</name>
    <dbReference type="NCBI Taxonomy" id="69279"/>
    <lineage>
        <taxon>Bacteria</taxon>
        <taxon>Pseudomonadati</taxon>
        <taxon>Pseudomonadota</taxon>
        <taxon>Alphaproteobacteria</taxon>
        <taxon>Hyphomicrobiales</taxon>
        <taxon>Phyllobacteriaceae</taxon>
        <taxon>Aquamicrobium</taxon>
    </lineage>
</organism>
<evidence type="ECO:0008006" key="4">
    <source>
        <dbReference type="Google" id="ProtNLM"/>
    </source>
</evidence>
<dbReference type="RefSeq" id="WP_035026273.1">
    <property type="nucleotide sequence ID" value="NZ_KK073886.1"/>
</dbReference>
<dbReference type="Proteomes" id="UP000019849">
    <property type="component" value="Unassembled WGS sequence"/>
</dbReference>
<evidence type="ECO:0000313" key="3">
    <source>
        <dbReference type="Proteomes" id="UP000019849"/>
    </source>
</evidence>
<dbReference type="PATRIC" id="fig|69279.3.peg.2096"/>
<dbReference type="STRING" id="69279.BG36_03465"/>
<name>A0A011URW1_9HYPH</name>
<evidence type="ECO:0000256" key="1">
    <source>
        <dbReference type="SAM" id="MobiDB-lite"/>
    </source>
</evidence>
<dbReference type="AlphaFoldDB" id="A0A011URW1"/>
<dbReference type="EMBL" id="JENY01000012">
    <property type="protein sequence ID" value="EXL08608.1"/>
    <property type="molecule type" value="Genomic_DNA"/>
</dbReference>
<dbReference type="eggNOG" id="ENOG5031AMZ">
    <property type="taxonomic scope" value="Bacteria"/>
</dbReference>
<feature type="compositionally biased region" description="Basic and acidic residues" evidence="1">
    <location>
        <begin position="158"/>
        <end position="174"/>
    </location>
</feature>
<dbReference type="HOGENOM" id="CLU_1439717_0_0_5"/>
<feature type="region of interest" description="Disordered" evidence="1">
    <location>
        <begin position="155"/>
        <end position="174"/>
    </location>
</feature>
<reference evidence="2 3" key="1">
    <citation type="submission" date="2014-02" db="EMBL/GenBank/DDBJ databases">
        <title>Aquamicrobium defluvii Genome sequencing.</title>
        <authorList>
            <person name="Wang X."/>
        </authorList>
    </citation>
    <scope>NUCLEOTIDE SEQUENCE [LARGE SCALE GENOMIC DNA]</scope>
    <source>
        <strain evidence="2 3">W13Z1</strain>
    </source>
</reference>
<protein>
    <recommendedName>
        <fullName evidence="4">DUF2163 domain-containing protein</fullName>
    </recommendedName>
</protein>
<gene>
    <name evidence="2" type="ORF">BG36_03465</name>
</gene>
<sequence>MINLPPAVLDLLDAGLTKVRGLIRFDFGGGIYGFVKSLSPMTYAGVTYQPGGIIQVSDLSGGTGLSAQQFTVTLAASHDDGLTPEILQTIEQEDYRDRPVTILDAHFHPDTGALLVVQPMRRGYVDVIDHDDDPEFGYRLIAQCETRALDYARMNGRKRSDTDQQRRAPGDRWFEHASKRGREEVFWGRNRTS</sequence>
<comment type="caution">
    <text evidence="2">The sequence shown here is derived from an EMBL/GenBank/DDBJ whole genome shotgun (WGS) entry which is preliminary data.</text>
</comment>